<feature type="non-terminal residue" evidence="1">
    <location>
        <position position="1"/>
    </location>
</feature>
<organism evidence="1 2">
    <name type="scientific">Enterococcus plantarum</name>
    <dbReference type="NCBI Taxonomy" id="1077675"/>
    <lineage>
        <taxon>Bacteria</taxon>
        <taxon>Bacillati</taxon>
        <taxon>Bacillota</taxon>
        <taxon>Bacilli</taxon>
        <taxon>Lactobacillales</taxon>
        <taxon>Enterococcaceae</taxon>
        <taxon>Enterococcus</taxon>
    </lineage>
</organism>
<protein>
    <recommendedName>
        <fullName evidence="3">Polymer-forming cytoskeletal protein</fullName>
    </recommendedName>
</protein>
<proteinExistence type="predicted"/>
<comment type="caution">
    <text evidence="1">The sequence shown here is derived from an EMBL/GenBank/DDBJ whole genome shotgun (WGS) entry which is preliminary data.</text>
</comment>
<dbReference type="EMBL" id="PIEU01000124">
    <property type="protein sequence ID" value="PZL70102.1"/>
    <property type="molecule type" value="Genomic_DNA"/>
</dbReference>
<keyword evidence="2" id="KW-1185">Reference proteome</keyword>
<gene>
    <name evidence="1" type="ORF">CI088_15755</name>
</gene>
<evidence type="ECO:0000313" key="2">
    <source>
        <dbReference type="Proteomes" id="UP000249828"/>
    </source>
</evidence>
<name>A0A2W4BB51_9ENTE</name>
<dbReference type="Proteomes" id="UP000249828">
    <property type="component" value="Unassembled WGS sequence"/>
</dbReference>
<reference evidence="1 2" key="1">
    <citation type="submission" date="2017-11" db="EMBL/GenBank/DDBJ databases">
        <title>Draft genome sequence of Enterococcus plantarum TRW2 strain isolated from lettuce.</title>
        <authorList>
            <person name="Kim E.B."/>
            <person name="Marco M.L."/>
            <person name="Williams T.R."/>
            <person name="You I.H."/>
        </authorList>
    </citation>
    <scope>NUCLEOTIDE SEQUENCE [LARGE SCALE GENOMIC DNA]</scope>
    <source>
        <strain evidence="1 2">TRW2</strain>
    </source>
</reference>
<evidence type="ECO:0008006" key="3">
    <source>
        <dbReference type="Google" id="ProtNLM"/>
    </source>
</evidence>
<evidence type="ECO:0000313" key="1">
    <source>
        <dbReference type="EMBL" id="PZL70102.1"/>
    </source>
</evidence>
<sequence length="95" mass="10604">GYAWVYGDARVYGDAWVSGNARVSKRIEIIWISNIGSENGTLTVTRSKDGGLFLTRGCFSGDLSKFENAVEQTHGDSQYGKEYKALIEYIKLRFA</sequence>
<dbReference type="AlphaFoldDB" id="A0A2W4BB51"/>
<accession>A0A2W4BB51</accession>